<reference evidence="1 2" key="1">
    <citation type="journal article" date="2015" name="Nat. Commun.">
        <title>Outbred genome sequencing and CRISPR/Cas9 gene editing in butterflies.</title>
        <authorList>
            <person name="Li X."/>
            <person name="Fan D."/>
            <person name="Zhang W."/>
            <person name="Liu G."/>
            <person name="Zhang L."/>
            <person name="Zhao L."/>
            <person name="Fang X."/>
            <person name="Chen L."/>
            <person name="Dong Y."/>
            <person name="Chen Y."/>
            <person name="Ding Y."/>
            <person name="Zhao R."/>
            <person name="Feng M."/>
            <person name="Zhu Y."/>
            <person name="Feng Y."/>
            <person name="Jiang X."/>
            <person name="Zhu D."/>
            <person name="Xiang H."/>
            <person name="Feng X."/>
            <person name="Li S."/>
            <person name="Wang J."/>
            <person name="Zhang G."/>
            <person name="Kronforst M.R."/>
            <person name="Wang W."/>
        </authorList>
    </citation>
    <scope>NUCLEOTIDE SEQUENCE [LARGE SCALE GENOMIC DNA]</scope>
    <source>
        <strain evidence="1">Ya'a_city_454_Px</strain>
        <tissue evidence="1">Whole body</tissue>
    </source>
</reference>
<evidence type="ECO:0000313" key="2">
    <source>
        <dbReference type="Proteomes" id="UP000053268"/>
    </source>
</evidence>
<protein>
    <submittedName>
        <fullName evidence="1">Uncharacterized protein</fullName>
    </submittedName>
</protein>
<name>A0A194Q7A0_PAPXU</name>
<dbReference type="Proteomes" id="UP000053268">
    <property type="component" value="Unassembled WGS sequence"/>
</dbReference>
<sequence length="185" mass="21295">MAIRRDCYSAIIKQAIYELTVDEYQLGGITRCENLRKKYPPNRFENGGSSALCSRDDLDYVILRIVCIKKFDRENQKWRICFYKKKIIRECNCVPEYAEDRIKDAEKLSTDDQLCAAFASVSLDQHSQNRLVEFQKCFADFMLNEGFDQSDFNLTDLTPGSACCKQLGLKSIEYAHDQPQGSGNQ</sequence>
<evidence type="ECO:0000313" key="1">
    <source>
        <dbReference type="EMBL" id="KPJ01417.1"/>
    </source>
</evidence>
<gene>
    <name evidence="1" type="ORF">RR46_03189</name>
</gene>
<proteinExistence type="predicted"/>
<dbReference type="AlphaFoldDB" id="A0A194Q7A0"/>
<accession>A0A194Q7A0</accession>
<dbReference type="EMBL" id="KQ459337">
    <property type="protein sequence ID" value="KPJ01417.1"/>
    <property type="molecule type" value="Genomic_DNA"/>
</dbReference>
<keyword evidence="2" id="KW-1185">Reference proteome</keyword>
<organism evidence="1 2">
    <name type="scientific">Papilio xuthus</name>
    <name type="common">Asian swallowtail butterfly</name>
    <dbReference type="NCBI Taxonomy" id="66420"/>
    <lineage>
        <taxon>Eukaryota</taxon>
        <taxon>Metazoa</taxon>
        <taxon>Ecdysozoa</taxon>
        <taxon>Arthropoda</taxon>
        <taxon>Hexapoda</taxon>
        <taxon>Insecta</taxon>
        <taxon>Pterygota</taxon>
        <taxon>Neoptera</taxon>
        <taxon>Endopterygota</taxon>
        <taxon>Lepidoptera</taxon>
        <taxon>Glossata</taxon>
        <taxon>Ditrysia</taxon>
        <taxon>Papilionoidea</taxon>
        <taxon>Papilionidae</taxon>
        <taxon>Papilioninae</taxon>
        <taxon>Papilio</taxon>
    </lineage>
</organism>